<dbReference type="GO" id="GO:0005789">
    <property type="term" value="C:endoplasmic reticulum membrane"/>
    <property type="evidence" value="ECO:0007669"/>
    <property type="project" value="UniProtKB-SubCell"/>
</dbReference>
<dbReference type="PANTHER" id="PTHR23284">
    <property type="entry name" value="PROLACTIN REGULATORY ELEMENT BINDING PROTEIN"/>
    <property type="match status" value="1"/>
</dbReference>
<evidence type="ECO:0000256" key="11">
    <source>
        <dbReference type="SAM" id="MobiDB-lite"/>
    </source>
</evidence>
<evidence type="ECO:0000256" key="3">
    <source>
        <dbReference type="ARBA" id="ARBA00022692"/>
    </source>
</evidence>
<dbReference type="SUPFAM" id="SSF50978">
    <property type="entry name" value="WD40 repeat-like"/>
    <property type="match status" value="1"/>
</dbReference>
<evidence type="ECO:0000256" key="5">
    <source>
        <dbReference type="ARBA" id="ARBA00022824"/>
    </source>
</evidence>
<feature type="region of interest" description="Disordered" evidence="11">
    <location>
        <begin position="574"/>
        <end position="638"/>
    </location>
</feature>
<evidence type="ECO:0000256" key="8">
    <source>
        <dbReference type="ARBA" id="ARBA00022989"/>
    </source>
</evidence>
<feature type="compositionally biased region" description="Polar residues" evidence="11">
    <location>
        <begin position="916"/>
        <end position="932"/>
    </location>
</feature>
<evidence type="ECO:0000313" key="12">
    <source>
        <dbReference type="EMBL" id="VEU23366.1"/>
    </source>
</evidence>
<dbReference type="GO" id="GO:0003400">
    <property type="term" value="P:regulation of COPII vesicle coating"/>
    <property type="evidence" value="ECO:0007669"/>
    <property type="project" value="UniProtKB-UniRule"/>
</dbReference>
<keyword evidence="1 10" id="KW-0813">Transport</keyword>
<proteinExistence type="inferred from homology"/>
<keyword evidence="5 10" id="KW-0256">Endoplasmic reticulum</keyword>
<evidence type="ECO:0000256" key="9">
    <source>
        <dbReference type="ARBA" id="ARBA00023136"/>
    </source>
</evidence>
<comment type="subcellular location">
    <subcellularLocation>
        <location evidence="10">Endoplasmic reticulum membrane</location>
        <topology evidence="10">Single-pass type II membrane protein</topology>
    </subcellularLocation>
    <subcellularLocation>
        <location evidence="10">Golgi apparatus membrane</location>
        <topology evidence="10">Single-pass type II membrane protein</topology>
    </subcellularLocation>
</comment>
<feature type="compositionally biased region" description="Polar residues" evidence="11">
    <location>
        <begin position="622"/>
        <end position="638"/>
    </location>
</feature>
<dbReference type="GO" id="GO:0005085">
    <property type="term" value="F:guanyl-nucleotide exchange factor activity"/>
    <property type="evidence" value="ECO:0007669"/>
    <property type="project" value="InterPro"/>
</dbReference>
<keyword evidence="13" id="KW-1185">Reference proteome</keyword>
<evidence type="ECO:0000256" key="2">
    <source>
        <dbReference type="ARBA" id="ARBA00022574"/>
    </source>
</evidence>
<feature type="compositionally biased region" description="Low complexity" evidence="11">
    <location>
        <begin position="582"/>
        <end position="597"/>
    </location>
</feature>
<keyword evidence="3" id="KW-0812">Transmembrane</keyword>
<evidence type="ECO:0000256" key="7">
    <source>
        <dbReference type="ARBA" id="ARBA00022927"/>
    </source>
</evidence>
<feature type="compositionally biased region" description="Basic and acidic residues" evidence="11">
    <location>
        <begin position="869"/>
        <end position="903"/>
    </location>
</feature>
<keyword evidence="8" id="KW-1133">Transmembrane helix</keyword>
<dbReference type="GO" id="GO:0006888">
    <property type="term" value="P:endoplasmic reticulum to Golgi vesicle-mediated transport"/>
    <property type="evidence" value="ECO:0007669"/>
    <property type="project" value="UniProtKB-UniRule"/>
</dbReference>
<keyword evidence="9" id="KW-0472">Membrane</keyword>
<dbReference type="InterPro" id="IPR036322">
    <property type="entry name" value="WD40_repeat_dom_sf"/>
</dbReference>
<protein>
    <recommendedName>
        <fullName evidence="10">Guanine nucleotide-exchange factor SEC12</fullName>
    </recommendedName>
</protein>
<dbReference type="Proteomes" id="UP000290900">
    <property type="component" value="Unassembled WGS sequence"/>
</dbReference>
<reference evidence="12 13" key="1">
    <citation type="submission" date="2018-12" db="EMBL/GenBank/DDBJ databases">
        <authorList>
            <person name="Tiukova I."/>
            <person name="Dainat J."/>
        </authorList>
    </citation>
    <scope>NUCLEOTIDE SEQUENCE [LARGE SCALE GENOMIC DNA]</scope>
</reference>
<keyword evidence="7 10" id="KW-0653">Protein transport</keyword>
<feature type="compositionally biased region" description="Low complexity" evidence="11">
    <location>
        <begin position="781"/>
        <end position="811"/>
    </location>
</feature>
<dbReference type="STRING" id="13370.A0A448YR57"/>
<evidence type="ECO:0000256" key="10">
    <source>
        <dbReference type="RuleBase" id="RU369019"/>
    </source>
</evidence>
<dbReference type="Gene3D" id="2.130.10.10">
    <property type="entry name" value="YVTN repeat-like/Quinoprotein amine dehydrogenase"/>
    <property type="match status" value="1"/>
</dbReference>
<dbReference type="InParanoid" id="A0A448YR57"/>
<dbReference type="AlphaFoldDB" id="A0A448YR57"/>
<sequence>MAKLKGYTLDVGYPVYGAKFVSNKTLIVAGGGGEGKNGVPNKITALAIHPDHPKKPLKRYRELVLNDQEDCPMSMDVNNNYILVGVNENSEMIKKGVNKHLRKFKFVNEHLKFVESCQIHPGSNPQHYEKITYLSKDGSLGCIAMSDNPSSVYIVDTSDDLEERFKIVTTGDVKDISISPDGKMMCYITSTHMEAISTITGRSVFKTDIKFHMTRVDFYDNNIVVLAGSDKSGIVVAHFSIAKSAIVKQAIVYKNLKGITSMDVNQANGLVSLSGSDCSILLVRFKDLKLLKKVNKVHNFAITKVTSSEDGHYLASVSAANTVSVLVVPSRFAESKSVFLSLFQILLFTILIGLLGVGSQYLYVNGYIDLAKQKLVQFYESRRPADSSSYFTIQPIGNSETFTKGSPSTTTYLPDDATIKSDIISHSSEDFTTSVTPFTEVVSTATPVTLAERKEETAEEISEYYTSAPATPSSSLSVLTSETPSRIVSSNLDVSSLSGIVSSSLEVPTTSSSIVISSLEFSSPPSSGVSSSFLESSSNEVLSHSTLKTIDVSVAKEETVNPIILTSVSPSIESSAGSTQITASETTSDTTPESSGESFHEPTSESSFGEPSETPLDRLSERSSPALSETELVTRSTQETIVELSSAVEEKLEGKIDSLEQDIVVPSEVIPELTEILAEVADKSTSSVVTLEPISVTEKYTVKETVIETSTVTSVSIATATEVSTVIERVTVTHVKAVESFSRVQQAAAETLVVSKSSSTPVASSVSSSESSNEVPPLGTKTSKSASVVKISSSSVLSPSSELPSTSDSTPAGASEIYTESSVKAEEGVESAEPPESKGSGETIQLEESVEPLEIEKLEEPAVDEEPAVEEKPAVDEEPLEIGKPEEPVVDEERRETEERESTDSGSEEPPVKPQANVQPAQPVESSSAPDA</sequence>
<feature type="compositionally biased region" description="Low complexity" evidence="11">
    <location>
        <begin position="759"/>
        <end position="772"/>
    </location>
</feature>
<dbReference type="EMBL" id="CAACVR010000045">
    <property type="protein sequence ID" value="VEU23366.1"/>
    <property type="molecule type" value="Genomic_DNA"/>
</dbReference>
<organism evidence="12 13">
    <name type="scientific">Brettanomyces naardenensis</name>
    <name type="common">Yeast</name>
    <dbReference type="NCBI Taxonomy" id="13370"/>
    <lineage>
        <taxon>Eukaryota</taxon>
        <taxon>Fungi</taxon>
        <taxon>Dikarya</taxon>
        <taxon>Ascomycota</taxon>
        <taxon>Saccharomycotina</taxon>
        <taxon>Pichiomycetes</taxon>
        <taxon>Pichiales</taxon>
        <taxon>Pichiaceae</taxon>
        <taxon>Brettanomyces</taxon>
    </lineage>
</organism>
<feature type="region of interest" description="Disordered" evidence="11">
    <location>
        <begin position="759"/>
        <end position="932"/>
    </location>
</feature>
<dbReference type="GO" id="GO:0015031">
    <property type="term" value="P:protein transport"/>
    <property type="evidence" value="ECO:0007669"/>
    <property type="project" value="UniProtKB-KW"/>
</dbReference>
<dbReference type="InterPro" id="IPR045260">
    <property type="entry name" value="Sec12-like"/>
</dbReference>
<evidence type="ECO:0000256" key="1">
    <source>
        <dbReference type="ARBA" id="ARBA00022448"/>
    </source>
</evidence>
<comment type="function">
    <text evidence="10">Guanine nucleotide-exchange factor (GEF) required for the formation or budding of transport vesicles from the ER.</text>
</comment>
<name>A0A448YR57_BRENA</name>
<evidence type="ECO:0000256" key="4">
    <source>
        <dbReference type="ARBA" id="ARBA00022737"/>
    </source>
</evidence>
<keyword evidence="2 10" id="KW-0853">WD repeat</keyword>
<comment type="similarity">
    <text evidence="10">Belongs to the WD repeat SEC12 family.</text>
</comment>
<accession>A0A448YR57</accession>
<evidence type="ECO:0000313" key="13">
    <source>
        <dbReference type="Proteomes" id="UP000290900"/>
    </source>
</evidence>
<keyword evidence="6" id="KW-0931">ER-Golgi transport</keyword>
<gene>
    <name evidence="12" type="ORF">BRENAR_LOCUS4097</name>
</gene>
<dbReference type="GO" id="GO:0000139">
    <property type="term" value="C:Golgi membrane"/>
    <property type="evidence" value="ECO:0007669"/>
    <property type="project" value="UniProtKB-SubCell"/>
</dbReference>
<keyword evidence="4 10" id="KW-0677">Repeat</keyword>
<dbReference type="OrthoDB" id="2013972at2759"/>
<dbReference type="InterPro" id="IPR015943">
    <property type="entry name" value="WD40/YVTN_repeat-like_dom_sf"/>
</dbReference>
<evidence type="ECO:0000256" key="6">
    <source>
        <dbReference type="ARBA" id="ARBA00022892"/>
    </source>
</evidence>
<dbReference type="PANTHER" id="PTHR23284:SF0">
    <property type="entry name" value="PROLACTIN REGULATORY ELEMENT-BINDING PROTEIN"/>
    <property type="match status" value="1"/>
</dbReference>